<feature type="region of interest" description="Disordered" evidence="1">
    <location>
        <begin position="41"/>
        <end position="69"/>
    </location>
</feature>
<accession>A0AAV7HVH9</accession>
<evidence type="ECO:0000256" key="1">
    <source>
        <dbReference type="SAM" id="MobiDB-lite"/>
    </source>
</evidence>
<dbReference type="AlphaFoldDB" id="A0AAV7HVH9"/>
<comment type="caution">
    <text evidence="2">The sequence shown here is derived from an EMBL/GenBank/DDBJ whole genome shotgun (WGS) entry which is preliminary data.</text>
</comment>
<sequence>MTVGLAIANTKVPLTRTCQPSGYRTRSCVKHPQFLRSGAPECRLHPTLRPPSNRAPFSTPDSHSSRECHTRKNIAGEKRSDIVTFNTDIIAAFSKNINFQ</sequence>
<evidence type="ECO:0000313" key="3">
    <source>
        <dbReference type="Proteomes" id="UP000826195"/>
    </source>
</evidence>
<dbReference type="Proteomes" id="UP000826195">
    <property type="component" value="Unassembled WGS sequence"/>
</dbReference>
<dbReference type="EMBL" id="JAHXZJ010002982">
    <property type="protein sequence ID" value="KAH0534467.1"/>
    <property type="molecule type" value="Genomic_DNA"/>
</dbReference>
<gene>
    <name evidence="2" type="ORF">KQX54_004194</name>
</gene>
<protein>
    <submittedName>
        <fullName evidence="2">Uncharacterized protein</fullName>
    </submittedName>
</protein>
<organism evidence="2 3">
    <name type="scientific">Cotesia glomerata</name>
    <name type="common">Lepidopteran parasitic wasp</name>
    <name type="synonym">Apanteles glomeratus</name>
    <dbReference type="NCBI Taxonomy" id="32391"/>
    <lineage>
        <taxon>Eukaryota</taxon>
        <taxon>Metazoa</taxon>
        <taxon>Ecdysozoa</taxon>
        <taxon>Arthropoda</taxon>
        <taxon>Hexapoda</taxon>
        <taxon>Insecta</taxon>
        <taxon>Pterygota</taxon>
        <taxon>Neoptera</taxon>
        <taxon>Endopterygota</taxon>
        <taxon>Hymenoptera</taxon>
        <taxon>Apocrita</taxon>
        <taxon>Ichneumonoidea</taxon>
        <taxon>Braconidae</taxon>
        <taxon>Microgastrinae</taxon>
        <taxon>Cotesia</taxon>
    </lineage>
</organism>
<name>A0AAV7HVH9_COTGL</name>
<reference evidence="2 3" key="1">
    <citation type="journal article" date="2021" name="J. Hered.">
        <title>A chromosome-level genome assembly of the parasitoid wasp, Cotesia glomerata (Hymenoptera: Braconidae).</title>
        <authorList>
            <person name="Pinto B.J."/>
            <person name="Weis J.J."/>
            <person name="Gamble T."/>
            <person name="Ode P.J."/>
            <person name="Paul R."/>
            <person name="Zaspel J.M."/>
        </authorList>
    </citation>
    <scope>NUCLEOTIDE SEQUENCE [LARGE SCALE GENOMIC DNA]</scope>
    <source>
        <strain evidence="2">CgM1</strain>
    </source>
</reference>
<evidence type="ECO:0000313" key="2">
    <source>
        <dbReference type="EMBL" id="KAH0534467.1"/>
    </source>
</evidence>
<proteinExistence type="predicted"/>
<keyword evidence="3" id="KW-1185">Reference proteome</keyword>